<dbReference type="PANTHER" id="PTHR14224:SF27">
    <property type="entry name" value="LEUCINE-RICH REPEAT-CONTAINING PROTEIN 14B"/>
    <property type="match status" value="1"/>
</dbReference>
<dbReference type="KEGG" id="oaa:100082719"/>
<dbReference type="GeneID" id="100082719"/>
<keyword evidence="3" id="KW-0677">Repeat</keyword>
<protein>
    <recommendedName>
        <fullName evidence="4">Leucine-rich repeat-containing protein 14B</fullName>
    </recommendedName>
</protein>
<dbReference type="PANTHER" id="PTHR14224">
    <property type="entry name" value="SIMILAR TO PREFERENTIALLY EXPRESSED ANTIGEN IN MELANOMA-LIKE 3"/>
    <property type="match status" value="1"/>
</dbReference>
<dbReference type="Bgee" id="ENSOANG00000010172">
    <property type="expression patterns" value="Expressed in heart and 1 other cell type or tissue"/>
</dbReference>
<evidence type="ECO:0000256" key="4">
    <source>
        <dbReference type="ARBA" id="ARBA00067566"/>
    </source>
</evidence>
<dbReference type="InterPro" id="IPR032675">
    <property type="entry name" value="LRR_dom_sf"/>
</dbReference>
<dbReference type="eggNOG" id="ENOG502QWSJ">
    <property type="taxonomic scope" value="Eukaryota"/>
</dbReference>
<reference evidence="5" key="3">
    <citation type="submission" date="2025-09" db="UniProtKB">
        <authorList>
            <consortium name="Ensembl"/>
        </authorList>
    </citation>
    <scope>IDENTIFICATION</scope>
    <source>
        <strain evidence="5">Glennie</strain>
    </source>
</reference>
<evidence type="ECO:0000256" key="3">
    <source>
        <dbReference type="ARBA" id="ARBA00022737"/>
    </source>
</evidence>
<evidence type="ECO:0000256" key="2">
    <source>
        <dbReference type="ARBA" id="ARBA00022614"/>
    </source>
</evidence>
<reference evidence="5 6" key="1">
    <citation type="journal article" date="2008" name="Nature">
        <title>Genome analysis of the platypus reveals unique signatures of evolution.</title>
        <authorList>
            <person name="Warren W.C."/>
            <person name="Hillier L.W."/>
            <person name="Marshall Graves J.A."/>
            <person name="Birney E."/>
            <person name="Ponting C.P."/>
            <person name="Grutzner F."/>
            <person name="Belov K."/>
            <person name="Miller W."/>
            <person name="Clarke L."/>
            <person name="Chinwalla A.T."/>
            <person name="Yang S.P."/>
            <person name="Heger A."/>
            <person name="Locke D.P."/>
            <person name="Miethke P."/>
            <person name="Waters P.D."/>
            <person name="Veyrunes F."/>
            <person name="Fulton L."/>
            <person name="Fulton B."/>
            <person name="Graves T."/>
            <person name="Wallis J."/>
            <person name="Puente X.S."/>
            <person name="Lopez-Otin C."/>
            <person name="Ordonez G.R."/>
            <person name="Eichler E.E."/>
            <person name="Chen L."/>
            <person name="Cheng Z."/>
            <person name="Deakin J.E."/>
            <person name="Alsop A."/>
            <person name="Thompson K."/>
            <person name="Kirby P."/>
            <person name="Papenfuss A.T."/>
            <person name="Wakefield M.J."/>
            <person name="Olender T."/>
            <person name="Lancet D."/>
            <person name="Huttley G.A."/>
            <person name="Smit A.F."/>
            <person name="Pask A."/>
            <person name="Temple-Smith P."/>
            <person name="Batzer M.A."/>
            <person name="Walker J.A."/>
            <person name="Konkel M.K."/>
            <person name="Harris R.S."/>
            <person name="Whittington C.M."/>
            <person name="Wong E.S."/>
            <person name="Gemmell N.J."/>
            <person name="Buschiazzo E."/>
            <person name="Vargas Jentzsch I.M."/>
            <person name="Merkel A."/>
            <person name="Schmitz J."/>
            <person name="Zemann A."/>
            <person name="Churakov G."/>
            <person name="Kriegs J.O."/>
            <person name="Brosius J."/>
            <person name="Murchison E.P."/>
            <person name="Sachidanandam R."/>
            <person name="Smith C."/>
            <person name="Hannon G.J."/>
            <person name="Tsend-Ayush E."/>
            <person name="McMillan D."/>
            <person name="Attenborough R."/>
            <person name="Rens W."/>
            <person name="Ferguson-Smith M."/>
            <person name="Lefevre C.M."/>
            <person name="Sharp J.A."/>
            <person name="Nicholas K.R."/>
            <person name="Ray D.A."/>
            <person name="Kube M."/>
            <person name="Reinhardt R."/>
            <person name="Pringle T.H."/>
            <person name="Taylor J."/>
            <person name="Jones R.C."/>
            <person name="Nixon B."/>
            <person name="Dacheux J.L."/>
            <person name="Niwa H."/>
            <person name="Sekita Y."/>
            <person name="Huang X."/>
            <person name="Stark A."/>
            <person name="Kheradpour P."/>
            <person name="Kellis M."/>
            <person name="Flicek P."/>
            <person name="Chen Y."/>
            <person name="Webber C."/>
            <person name="Hardison R."/>
            <person name="Nelson J."/>
            <person name="Hallsworth-Pepin K."/>
            <person name="Delehaunty K."/>
            <person name="Markovic C."/>
            <person name="Minx P."/>
            <person name="Feng Y."/>
            <person name="Kremitzki C."/>
            <person name="Mitreva M."/>
            <person name="Glasscock J."/>
            <person name="Wylie T."/>
            <person name="Wohldmann P."/>
            <person name="Thiru P."/>
            <person name="Nhan M.N."/>
            <person name="Pohl C.S."/>
            <person name="Smith S.M."/>
            <person name="Hou S."/>
            <person name="Nefedov M."/>
            <person name="de Jong P.J."/>
            <person name="Renfree M.B."/>
            <person name="Mardis E.R."/>
            <person name="Wilson R.K."/>
        </authorList>
    </citation>
    <scope>NUCLEOTIDE SEQUENCE [LARGE SCALE GENOMIC DNA]</scope>
    <source>
        <strain evidence="5 6">Glennie</strain>
    </source>
</reference>
<dbReference type="Gene3D" id="3.80.10.10">
    <property type="entry name" value="Ribonuclease Inhibitor"/>
    <property type="match status" value="1"/>
</dbReference>
<dbReference type="STRING" id="9258.ENSOANP00000016122"/>
<evidence type="ECO:0000256" key="1">
    <source>
        <dbReference type="ARBA" id="ARBA00009552"/>
    </source>
</evidence>
<organism evidence="5 6">
    <name type="scientific">Ornithorhynchus anatinus</name>
    <name type="common">Duckbill platypus</name>
    <dbReference type="NCBI Taxonomy" id="9258"/>
    <lineage>
        <taxon>Eukaryota</taxon>
        <taxon>Metazoa</taxon>
        <taxon>Chordata</taxon>
        <taxon>Craniata</taxon>
        <taxon>Vertebrata</taxon>
        <taxon>Euteleostomi</taxon>
        <taxon>Mammalia</taxon>
        <taxon>Monotremata</taxon>
        <taxon>Ornithorhynchidae</taxon>
        <taxon>Ornithorhynchus</taxon>
    </lineage>
</organism>
<dbReference type="OrthoDB" id="8875973at2759"/>
<dbReference type="InParanoid" id="F7E186"/>
<dbReference type="Proteomes" id="UP000002279">
    <property type="component" value="Chromosome X2"/>
</dbReference>
<keyword evidence="6" id="KW-1185">Reference proteome</keyword>
<accession>F7E186</accession>
<evidence type="ECO:0000313" key="6">
    <source>
        <dbReference type="Proteomes" id="UP000002279"/>
    </source>
</evidence>
<proteinExistence type="inferred from homology"/>
<dbReference type="SUPFAM" id="SSF52047">
    <property type="entry name" value="RNI-like"/>
    <property type="match status" value="1"/>
</dbReference>
<keyword evidence="2" id="KW-0433">Leucine-rich repeat</keyword>
<comment type="similarity">
    <text evidence="1">Belongs to the PRAME family. LRRC14 subfamily.</text>
</comment>
<dbReference type="AlphaFoldDB" id="F7E186"/>
<gene>
    <name evidence="5" type="primary">LRRC14B</name>
</gene>
<dbReference type="RefSeq" id="XP_001513278.1">
    <property type="nucleotide sequence ID" value="XM_001513228.3"/>
</dbReference>
<dbReference type="InterPro" id="IPR050694">
    <property type="entry name" value="LRRC14/PRAME"/>
</dbReference>
<name>F7E186_ORNAN</name>
<dbReference type="CTD" id="389257"/>
<dbReference type="Ensembl" id="ENSOANT00000016125.3">
    <property type="protein sequence ID" value="ENSOANP00000016122.2"/>
    <property type="gene ID" value="ENSOANG00000010172.3"/>
</dbReference>
<dbReference type="FunFam" id="3.80.10.10:FF:000313">
    <property type="entry name" value="Leucine rich repeat containing 14B"/>
    <property type="match status" value="1"/>
</dbReference>
<evidence type="ECO:0000313" key="5">
    <source>
        <dbReference type="Ensembl" id="ENSOANP00000016122.2"/>
    </source>
</evidence>
<reference evidence="5" key="2">
    <citation type="submission" date="2025-08" db="UniProtKB">
        <authorList>
            <consortium name="Ensembl"/>
        </authorList>
    </citation>
    <scope>IDENTIFICATION</scope>
    <source>
        <strain evidence="5">Glennie</strain>
    </source>
</reference>
<sequence>MKSLRFVSAEALVSNPQVARKSLRNVAHNLYPLLFKASYLLDQGEVIHDLLENWPLTEFNLGSLLGQTADHPGDIRSRACRTCLEACLRGLRDYVLNDSSVYSKRLRVVDLTGIKDVEVQLCKCKKSLGRWGRTRLLATLCLELLGEVQKQQPGSSGSGVGIDVLVNLFVTDGNYEAVAQALKMRRASPLKLRCVTFRADSLDRAKLFSVLRLAEPESLQKLEVVHNVRLQMEHLEGLLSHVGFSQLVSLTLPARTFDVHRLTAEEELVLASIGEKLSQMTHLTELSLAFSTLTGKLRKLLSPLRTPLRALELANCSLSYADMAFLANGLHSFHLEVLDLSGHSVVALYPSTFFKLLNQASQTLRVLSLEECSIEDSHVNRMIMGLIPCRKLQEFKFLGNPLTSRALKCLFRAFTELPKLKSIEFPVPKDCYPDGTSYPLDDSSLPNFDHQKYEEIARELQAILLQANRDDIKASTPLYGSYDPDIHETSNELGSFLLQSLKNALESFSTALQKME</sequence>
<dbReference type="HOGENOM" id="CLU_039635_0_0_1"/>
<dbReference type="FunCoup" id="F7E186">
    <property type="interactions" value="348"/>
</dbReference>
<dbReference type="OMA" id="KACYLHE"/>
<dbReference type="GeneTree" id="ENSGT01030000234531"/>